<keyword evidence="19" id="KW-1185">Reference proteome</keyword>
<dbReference type="Pfam" id="PF04715">
    <property type="entry name" value="Anth_synt_I_N"/>
    <property type="match status" value="1"/>
</dbReference>
<evidence type="ECO:0000256" key="11">
    <source>
        <dbReference type="ARBA" id="ARBA00023141"/>
    </source>
</evidence>
<dbReference type="EC" id="4.1.3.27" evidence="5 15"/>
<comment type="function">
    <text evidence="13 15">Part of a heterotetrameric complex that catalyzes the two-step biosynthesis of anthranilate, an intermediate in the biosynthesis of L-tryptophan. In the first step, the glutamine-binding beta subunit (TrpG) of anthranilate synthase (AS) provides the glutamine amidotransferase activity which generates ammonia as a substrate that, along with chorismate, is used in the second step, catalyzed by the large alpha subunit of AS (TrpE) to produce anthranilate. In the absence of TrpG, TrpE can synthesize anthranilate directly from chorismate and high concentrations of ammonia.</text>
</comment>
<comment type="subunit">
    <text evidence="4 15">Heterotetramer consisting of two non-identical subunits: a beta subunit (TrpG) and a large alpha subunit (TrpE).</text>
</comment>
<dbReference type="GO" id="GO:0046872">
    <property type="term" value="F:metal ion binding"/>
    <property type="evidence" value="ECO:0007669"/>
    <property type="project" value="UniProtKB-KW"/>
</dbReference>
<reference evidence="19" key="1">
    <citation type="journal article" date="2017" name="Genome Announc.">
        <title>Draft Genome Sequence of Terrimicrobium sacchariphilum NM-5T, a Facultative Anaerobic Soil Bacterium of the Class Spartobacteria.</title>
        <authorList>
            <person name="Qiu Y.L."/>
            <person name="Tourlousse D.M."/>
            <person name="Matsuura N."/>
            <person name="Ohashi A."/>
            <person name="Sekiguchi Y."/>
        </authorList>
    </citation>
    <scope>NUCLEOTIDE SEQUENCE [LARGE SCALE GENOMIC DNA]</scope>
    <source>
        <strain evidence="19">NM-5</strain>
    </source>
</reference>
<evidence type="ECO:0000256" key="9">
    <source>
        <dbReference type="ARBA" id="ARBA00022822"/>
    </source>
</evidence>
<dbReference type="InterPro" id="IPR005256">
    <property type="entry name" value="Anth_synth_I_PabB"/>
</dbReference>
<dbReference type="InterPro" id="IPR006805">
    <property type="entry name" value="Anth_synth_I_N"/>
</dbReference>
<evidence type="ECO:0000313" key="19">
    <source>
        <dbReference type="Proteomes" id="UP000076023"/>
    </source>
</evidence>
<keyword evidence="7 15" id="KW-0028">Amino-acid biosynthesis</keyword>
<evidence type="ECO:0000256" key="15">
    <source>
        <dbReference type="RuleBase" id="RU364045"/>
    </source>
</evidence>
<comment type="cofactor">
    <cofactor evidence="1 15">
        <name>Mg(2+)</name>
        <dbReference type="ChEBI" id="CHEBI:18420"/>
    </cofactor>
</comment>
<evidence type="ECO:0000256" key="6">
    <source>
        <dbReference type="ARBA" id="ARBA00020653"/>
    </source>
</evidence>
<feature type="domain" description="Chorismate-utilising enzyme C-terminal" evidence="16">
    <location>
        <begin position="227"/>
        <end position="481"/>
    </location>
</feature>
<evidence type="ECO:0000256" key="5">
    <source>
        <dbReference type="ARBA" id="ARBA00012266"/>
    </source>
</evidence>
<evidence type="ECO:0000259" key="16">
    <source>
        <dbReference type="Pfam" id="PF00425"/>
    </source>
</evidence>
<evidence type="ECO:0000256" key="1">
    <source>
        <dbReference type="ARBA" id="ARBA00001946"/>
    </source>
</evidence>
<proteinExistence type="inferred from homology"/>
<comment type="pathway">
    <text evidence="2 15">Amino-acid biosynthesis; L-tryptophan biosynthesis; L-tryptophan from chorismate: step 1/5.</text>
</comment>
<evidence type="ECO:0000256" key="8">
    <source>
        <dbReference type="ARBA" id="ARBA00022723"/>
    </source>
</evidence>
<dbReference type="InParanoid" id="A0A146G8L8"/>
<dbReference type="STRING" id="690879.TSACC_22270"/>
<keyword evidence="8 15" id="KW-0479">Metal-binding</keyword>
<name>A0A146G8L8_TERSA</name>
<evidence type="ECO:0000256" key="14">
    <source>
        <dbReference type="ARBA" id="ARBA00047683"/>
    </source>
</evidence>
<evidence type="ECO:0000256" key="2">
    <source>
        <dbReference type="ARBA" id="ARBA00004873"/>
    </source>
</evidence>
<dbReference type="PANTHER" id="PTHR11236:SF48">
    <property type="entry name" value="ISOCHORISMATE SYNTHASE MENF"/>
    <property type="match status" value="1"/>
</dbReference>
<evidence type="ECO:0000256" key="10">
    <source>
        <dbReference type="ARBA" id="ARBA00022842"/>
    </source>
</evidence>
<dbReference type="Gene3D" id="3.60.120.10">
    <property type="entry name" value="Anthranilate synthase"/>
    <property type="match status" value="1"/>
</dbReference>
<comment type="catalytic activity">
    <reaction evidence="14 15">
        <text>chorismate + L-glutamine = anthranilate + pyruvate + L-glutamate + H(+)</text>
        <dbReference type="Rhea" id="RHEA:21732"/>
        <dbReference type="ChEBI" id="CHEBI:15361"/>
        <dbReference type="ChEBI" id="CHEBI:15378"/>
        <dbReference type="ChEBI" id="CHEBI:16567"/>
        <dbReference type="ChEBI" id="CHEBI:29748"/>
        <dbReference type="ChEBI" id="CHEBI:29985"/>
        <dbReference type="ChEBI" id="CHEBI:58359"/>
        <dbReference type="EC" id="4.1.3.27"/>
    </reaction>
</comment>
<keyword evidence="11 15" id="KW-0057">Aromatic amino acid biosynthesis</keyword>
<sequence length="499" mass="55080">MIPVSPSRSEFAEQAASANVVPVWTEIVADGDTPVSAFAKIGKEAPSFLLESAEQNDQVGRYSFLGFGARLTISARDKVVTVVENGESRTYTSERDPLADLEEIMGRYRTVPGVNIPGFYGGAVGYLGYDCVRWFEPTIPAPPKDELGVPDMFFMLPQSILIFHHRQRRLRIVANAFIGQAGADAAYDAAVKQIEGIIARLQESVSFDPIYTADEPPKGEATSNTTREQYYEMVDRAEEYIRAGDIFQMVPAQRFETEFKGDALDLYRTLRFVNPSPYMFCLRFPEGYALVGSSPEVHVRLTDDLVEIRPIAGTRRRGQTEQEDLANAEDLLADPKERAEHLMLVDLARNDVGRIAEYGSVRVTDFMTIERYSHVMHIVSHVSGKLAGGRTAYDVMRATFPAGTVSGSPKVRAMQVINELEQSKRCTYAGAVGYFTYGGNLDSCIALRTVLLKNGKAYVQAGGGVVADSTPDGEYQESVNKAMAAMRAIDRARSLIQKD</sequence>
<organism evidence="18 19">
    <name type="scientific">Terrimicrobium sacchariphilum</name>
    <dbReference type="NCBI Taxonomy" id="690879"/>
    <lineage>
        <taxon>Bacteria</taxon>
        <taxon>Pseudomonadati</taxon>
        <taxon>Verrucomicrobiota</taxon>
        <taxon>Terrimicrobiia</taxon>
        <taxon>Terrimicrobiales</taxon>
        <taxon>Terrimicrobiaceae</taxon>
        <taxon>Terrimicrobium</taxon>
    </lineage>
</organism>
<dbReference type="Proteomes" id="UP000076023">
    <property type="component" value="Unassembled WGS sequence"/>
</dbReference>
<dbReference type="NCBIfam" id="TIGR00564">
    <property type="entry name" value="trpE_most"/>
    <property type="match status" value="1"/>
</dbReference>
<keyword evidence="12 15" id="KW-0456">Lyase</keyword>
<protein>
    <recommendedName>
        <fullName evidence="6 15">Anthranilate synthase component 1</fullName>
        <ecNumber evidence="5 15">4.1.3.27</ecNumber>
    </recommendedName>
</protein>
<evidence type="ECO:0000313" key="18">
    <source>
        <dbReference type="EMBL" id="GAT33850.1"/>
    </source>
</evidence>
<evidence type="ECO:0000256" key="13">
    <source>
        <dbReference type="ARBA" id="ARBA00025634"/>
    </source>
</evidence>
<evidence type="ECO:0000256" key="4">
    <source>
        <dbReference type="ARBA" id="ARBA00011575"/>
    </source>
</evidence>
<dbReference type="InterPro" id="IPR019999">
    <property type="entry name" value="Anth_synth_I-like"/>
</dbReference>
<accession>A0A146G8L8</accession>
<dbReference type="Pfam" id="PF00425">
    <property type="entry name" value="Chorismate_bind"/>
    <property type="match status" value="1"/>
</dbReference>
<comment type="similarity">
    <text evidence="3 15">Belongs to the anthranilate synthase component I family.</text>
</comment>
<evidence type="ECO:0000256" key="3">
    <source>
        <dbReference type="ARBA" id="ARBA00009562"/>
    </source>
</evidence>
<dbReference type="PANTHER" id="PTHR11236">
    <property type="entry name" value="AMINOBENZOATE/ANTHRANILATE SYNTHASE"/>
    <property type="match status" value="1"/>
</dbReference>
<dbReference type="InterPro" id="IPR015890">
    <property type="entry name" value="Chorismate_C"/>
</dbReference>
<dbReference type="RefSeq" id="WP_174548592.1">
    <property type="nucleotide sequence ID" value="NZ_BDCO01000002.1"/>
</dbReference>
<evidence type="ECO:0000259" key="17">
    <source>
        <dbReference type="Pfam" id="PF04715"/>
    </source>
</evidence>
<dbReference type="AlphaFoldDB" id="A0A146G8L8"/>
<dbReference type="FunCoup" id="A0A146G8L8">
    <property type="interactions" value="170"/>
</dbReference>
<dbReference type="InterPro" id="IPR005801">
    <property type="entry name" value="ADC_synthase"/>
</dbReference>
<gene>
    <name evidence="15" type="primary">trpE</name>
    <name evidence="18" type="ORF">TSACC_22270</name>
</gene>
<dbReference type="GO" id="GO:0000162">
    <property type="term" value="P:L-tryptophan biosynthetic process"/>
    <property type="evidence" value="ECO:0007669"/>
    <property type="project" value="UniProtKB-UniPathway"/>
</dbReference>
<dbReference type="GO" id="GO:0004049">
    <property type="term" value="F:anthranilate synthase activity"/>
    <property type="evidence" value="ECO:0007669"/>
    <property type="project" value="UniProtKB-EC"/>
</dbReference>
<evidence type="ECO:0000256" key="7">
    <source>
        <dbReference type="ARBA" id="ARBA00022605"/>
    </source>
</evidence>
<dbReference type="UniPathway" id="UPA00035">
    <property type="reaction ID" value="UER00040"/>
</dbReference>
<keyword evidence="10 15" id="KW-0460">Magnesium</keyword>
<dbReference type="EMBL" id="BDCO01000002">
    <property type="protein sequence ID" value="GAT33850.1"/>
    <property type="molecule type" value="Genomic_DNA"/>
</dbReference>
<comment type="caution">
    <text evidence="18">The sequence shown here is derived from an EMBL/GenBank/DDBJ whole genome shotgun (WGS) entry which is preliminary data.</text>
</comment>
<dbReference type="SUPFAM" id="SSF56322">
    <property type="entry name" value="ADC synthase"/>
    <property type="match status" value="1"/>
</dbReference>
<evidence type="ECO:0000256" key="12">
    <source>
        <dbReference type="ARBA" id="ARBA00023239"/>
    </source>
</evidence>
<dbReference type="PRINTS" id="PR00095">
    <property type="entry name" value="ANTSNTHASEI"/>
</dbReference>
<keyword evidence="9 15" id="KW-0822">Tryptophan biosynthesis</keyword>
<feature type="domain" description="Anthranilate synthase component I N-terminal" evidence="17">
    <location>
        <begin position="31"/>
        <end position="171"/>
    </location>
</feature>